<evidence type="ECO:0000313" key="3">
    <source>
        <dbReference type="Proteomes" id="UP001066276"/>
    </source>
</evidence>
<reference evidence="2" key="1">
    <citation type="journal article" date="2022" name="bioRxiv">
        <title>Sequencing and chromosome-scale assembly of the giantPleurodeles waltlgenome.</title>
        <authorList>
            <person name="Brown T."/>
            <person name="Elewa A."/>
            <person name="Iarovenko S."/>
            <person name="Subramanian E."/>
            <person name="Araus A.J."/>
            <person name="Petzold A."/>
            <person name="Susuki M."/>
            <person name="Suzuki K.-i.T."/>
            <person name="Hayashi T."/>
            <person name="Toyoda A."/>
            <person name="Oliveira C."/>
            <person name="Osipova E."/>
            <person name="Leigh N.D."/>
            <person name="Simon A."/>
            <person name="Yun M.H."/>
        </authorList>
    </citation>
    <scope>NUCLEOTIDE SEQUENCE</scope>
    <source>
        <strain evidence="2">20211129_DDA</strain>
        <tissue evidence="2">Liver</tissue>
    </source>
</reference>
<feature type="compositionally biased region" description="Low complexity" evidence="1">
    <location>
        <begin position="59"/>
        <end position="70"/>
    </location>
</feature>
<comment type="caution">
    <text evidence="2">The sequence shown here is derived from an EMBL/GenBank/DDBJ whole genome shotgun (WGS) entry which is preliminary data.</text>
</comment>
<evidence type="ECO:0000256" key="1">
    <source>
        <dbReference type="SAM" id="MobiDB-lite"/>
    </source>
</evidence>
<organism evidence="2 3">
    <name type="scientific">Pleurodeles waltl</name>
    <name type="common">Iberian ribbed newt</name>
    <dbReference type="NCBI Taxonomy" id="8319"/>
    <lineage>
        <taxon>Eukaryota</taxon>
        <taxon>Metazoa</taxon>
        <taxon>Chordata</taxon>
        <taxon>Craniata</taxon>
        <taxon>Vertebrata</taxon>
        <taxon>Euteleostomi</taxon>
        <taxon>Amphibia</taxon>
        <taxon>Batrachia</taxon>
        <taxon>Caudata</taxon>
        <taxon>Salamandroidea</taxon>
        <taxon>Salamandridae</taxon>
        <taxon>Pleurodelinae</taxon>
        <taxon>Pleurodeles</taxon>
    </lineage>
</organism>
<gene>
    <name evidence="2" type="ORF">NDU88_003508</name>
</gene>
<feature type="region of interest" description="Disordered" evidence="1">
    <location>
        <begin position="57"/>
        <end position="82"/>
    </location>
</feature>
<evidence type="ECO:0000313" key="2">
    <source>
        <dbReference type="EMBL" id="KAJ1194214.1"/>
    </source>
</evidence>
<proteinExistence type="predicted"/>
<sequence length="193" mass="21080">METRSLLQALPPRRIKLHFDSYLQIRSGSAAKPHQAGAGYPLSSKLVVCSTSEIRKTQQSEMSASSRSSQGTVPPHDMKSQSQLTSLYTQPVVFAELLTRPMGSLPVKVGPISHSGVRVTLADGRKYLVHKGENYGISSQTVVVDARHMGSDWKITQAKPVQGKTVSDFVRAGGKGYHILFNNCHMGSARMMK</sequence>
<keyword evidence="3" id="KW-1185">Reference proteome</keyword>
<dbReference type="Proteomes" id="UP001066276">
    <property type="component" value="Chromosome 2_2"/>
</dbReference>
<dbReference type="EMBL" id="JANPWB010000004">
    <property type="protein sequence ID" value="KAJ1194214.1"/>
    <property type="molecule type" value="Genomic_DNA"/>
</dbReference>
<name>A0AAV7V1Y5_PLEWA</name>
<protein>
    <submittedName>
        <fullName evidence="2">Uncharacterized protein</fullName>
    </submittedName>
</protein>
<accession>A0AAV7V1Y5</accession>
<dbReference type="AlphaFoldDB" id="A0AAV7V1Y5"/>